<gene>
    <name evidence="2" type="ORF">QO011_000769</name>
</gene>
<dbReference type="Pfam" id="PF09928">
    <property type="entry name" value="DUF2160"/>
    <property type="match status" value="1"/>
</dbReference>
<keyword evidence="3" id="KW-1185">Reference proteome</keyword>
<dbReference type="Proteomes" id="UP001242480">
    <property type="component" value="Unassembled WGS sequence"/>
</dbReference>
<keyword evidence="1" id="KW-0472">Membrane</keyword>
<dbReference type="EMBL" id="JAUSVX010000001">
    <property type="protein sequence ID" value="MDQ0467774.1"/>
    <property type="molecule type" value="Genomic_DNA"/>
</dbReference>
<comment type="caution">
    <text evidence="2">The sequence shown here is derived from an EMBL/GenBank/DDBJ whole genome shotgun (WGS) entry which is preliminary data.</text>
</comment>
<evidence type="ECO:0000313" key="3">
    <source>
        <dbReference type="Proteomes" id="UP001242480"/>
    </source>
</evidence>
<feature type="transmembrane region" description="Helical" evidence="1">
    <location>
        <begin position="48"/>
        <end position="68"/>
    </location>
</feature>
<organism evidence="2 3">
    <name type="scientific">Labrys wisconsinensis</name>
    <dbReference type="NCBI Taxonomy" id="425677"/>
    <lineage>
        <taxon>Bacteria</taxon>
        <taxon>Pseudomonadati</taxon>
        <taxon>Pseudomonadota</taxon>
        <taxon>Alphaproteobacteria</taxon>
        <taxon>Hyphomicrobiales</taxon>
        <taxon>Xanthobacteraceae</taxon>
        <taxon>Labrys</taxon>
    </lineage>
</organism>
<protein>
    <submittedName>
        <fullName evidence="2">Small integral membrane protein</fullName>
    </submittedName>
</protein>
<dbReference type="InterPro" id="IPR018678">
    <property type="entry name" value="DUF2160_TM"/>
</dbReference>
<reference evidence="2 3" key="1">
    <citation type="submission" date="2023-07" db="EMBL/GenBank/DDBJ databases">
        <title>Genomic Encyclopedia of Type Strains, Phase IV (KMG-IV): sequencing the most valuable type-strain genomes for metagenomic binning, comparative biology and taxonomic classification.</title>
        <authorList>
            <person name="Goeker M."/>
        </authorList>
    </citation>
    <scope>NUCLEOTIDE SEQUENCE [LARGE SCALE GENOMIC DNA]</scope>
    <source>
        <strain evidence="2 3">DSM 19619</strain>
    </source>
</reference>
<name>A0ABU0J392_9HYPH</name>
<keyword evidence="1" id="KW-1133">Transmembrane helix</keyword>
<evidence type="ECO:0000313" key="2">
    <source>
        <dbReference type="EMBL" id="MDQ0467774.1"/>
    </source>
</evidence>
<feature type="transmembrane region" description="Helical" evidence="1">
    <location>
        <begin position="24"/>
        <end position="42"/>
    </location>
</feature>
<accession>A0ABU0J392</accession>
<dbReference type="RefSeq" id="WP_307267927.1">
    <property type="nucleotide sequence ID" value="NZ_JAUSVX010000001.1"/>
</dbReference>
<sequence length="70" mass="7582">MSDSDHEPGAEPARTGFLPIRTNAFDRVFIAVVAFVALHLFWMRFLEASIPLTVATVLSVAIGVLIVARG</sequence>
<evidence type="ECO:0000256" key="1">
    <source>
        <dbReference type="SAM" id="Phobius"/>
    </source>
</evidence>
<proteinExistence type="predicted"/>
<keyword evidence="1" id="KW-0812">Transmembrane</keyword>